<evidence type="ECO:0000313" key="3">
    <source>
        <dbReference type="Proteomes" id="UP000005442"/>
    </source>
</evidence>
<dbReference type="eggNOG" id="COG0596">
    <property type="taxonomic scope" value="Bacteria"/>
</dbReference>
<dbReference type="GO" id="GO:0009694">
    <property type="term" value="P:jasmonic acid metabolic process"/>
    <property type="evidence" value="ECO:0007669"/>
    <property type="project" value="TreeGrafter"/>
</dbReference>
<reference evidence="2 3" key="1">
    <citation type="submission" date="2011-12" db="EMBL/GenBank/DDBJ databases">
        <title>Complete sequence of Mycobacterium rhodesiae NBB3.</title>
        <authorList>
            <consortium name="US DOE Joint Genome Institute"/>
            <person name="Lucas S."/>
            <person name="Han J."/>
            <person name="Lapidus A."/>
            <person name="Cheng J.-F."/>
            <person name="Goodwin L."/>
            <person name="Pitluck S."/>
            <person name="Peters L."/>
            <person name="Mikhailova N."/>
            <person name="Gu W."/>
            <person name="Detter J.C."/>
            <person name="Han C."/>
            <person name="Tapia R."/>
            <person name="Land M."/>
            <person name="Hauser L."/>
            <person name="Kyrpides N."/>
            <person name="Ivanova N."/>
            <person name="Pagani I."/>
            <person name="Mattes T."/>
            <person name="Holmes A."/>
            <person name="Rutledge P."/>
            <person name="Paulsen I."/>
            <person name="Coleman N."/>
            <person name="Woyke T."/>
        </authorList>
    </citation>
    <scope>NUCLEOTIDE SEQUENCE [LARGE SCALE GENOMIC DNA]</scope>
    <source>
        <strain evidence="2 3">NBB3</strain>
    </source>
</reference>
<dbReference type="SUPFAM" id="SSF53474">
    <property type="entry name" value="alpha/beta-Hydrolases"/>
    <property type="match status" value="1"/>
</dbReference>
<dbReference type="Proteomes" id="UP000005442">
    <property type="component" value="Chromosome"/>
</dbReference>
<dbReference type="GO" id="GO:0080031">
    <property type="term" value="F:methyl salicylate esterase activity"/>
    <property type="evidence" value="ECO:0007669"/>
    <property type="project" value="TreeGrafter"/>
</dbReference>
<name>G8RKY4_MYCRN</name>
<dbReference type="GO" id="GO:0009696">
    <property type="term" value="P:salicylic acid metabolic process"/>
    <property type="evidence" value="ECO:0007669"/>
    <property type="project" value="TreeGrafter"/>
</dbReference>
<dbReference type="GO" id="GO:0080030">
    <property type="term" value="F:methyl indole-3-acetate esterase activity"/>
    <property type="evidence" value="ECO:0007669"/>
    <property type="project" value="TreeGrafter"/>
</dbReference>
<sequence>MVAATNFALLHGGGQGSWVWDDVIGELSASGDCITLDVPGCGRKRERDTSAIEFDDIVAELISDIETSGMRDVVLVGHSQAGMPMSQMVEVAPELFSRLVYVTCSAPPPGTSLLELIGNCRHGEHEDQVGYPLDPKTTSFEERFAVMFCNDMSAPEREAFLAKLGRDMWPASSYMYLDWRYDHLGTVASTYVVCERDMSLPTLWQKRFAETLRVDRVVRIDAGHQVMNTQPEALAAILLAEAQSTEEDHACRV</sequence>
<dbReference type="HOGENOM" id="CLU_046066_3_3_11"/>
<dbReference type="InterPro" id="IPR045889">
    <property type="entry name" value="MES/HNL"/>
</dbReference>
<dbReference type="InterPro" id="IPR000073">
    <property type="entry name" value="AB_hydrolase_1"/>
</dbReference>
<dbReference type="GO" id="GO:0080032">
    <property type="term" value="F:methyl jasmonate esterase activity"/>
    <property type="evidence" value="ECO:0007669"/>
    <property type="project" value="TreeGrafter"/>
</dbReference>
<dbReference type="GO" id="GO:0016746">
    <property type="term" value="F:acyltransferase activity"/>
    <property type="evidence" value="ECO:0007669"/>
    <property type="project" value="UniProtKB-KW"/>
</dbReference>
<accession>G8RKY4</accession>
<proteinExistence type="predicted"/>
<evidence type="ECO:0000259" key="1">
    <source>
        <dbReference type="Pfam" id="PF12697"/>
    </source>
</evidence>
<dbReference type="RefSeq" id="WP_014213850.1">
    <property type="nucleotide sequence ID" value="NC_016604.1"/>
</dbReference>
<gene>
    <name evidence="2" type="ordered locus">MycrhN_5643</name>
</gene>
<dbReference type="AlphaFoldDB" id="G8RKY4"/>
<evidence type="ECO:0000313" key="2">
    <source>
        <dbReference type="EMBL" id="AEV76111.1"/>
    </source>
</evidence>
<dbReference type="KEGG" id="mrh:MycrhN_5643"/>
<dbReference type="OrthoDB" id="9773549at2"/>
<dbReference type="PANTHER" id="PTHR10992:SF1032">
    <property type="entry name" value="METHYLESTERASE 17"/>
    <property type="match status" value="1"/>
</dbReference>
<keyword evidence="2" id="KW-0808">Transferase</keyword>
<keyword evidence="3" id="KW-1185">Reference proteome</keyword>
<dbReference type="PATRIC" id="fig|710685.3.peg.5669"/>
<keyword evidence="2" id="KW-0012">Acyltransferase</keyword>
<organism evidence="2 3">
    <name type="scientific">Mycolicibacterium rhodesiae (strain NBB3)</name>
    <name type="common">Mycobacterium rhodesiae</name>
    <dbReference type="NCBI Taxonomy" id="710685"/>
    <lineage>
        <taxon>Bacteria</taxon>
        <taxon>Bacillati</taxon>
        <taxon>Actinomycetota</taxon>
        <taxon>Actinomycetes</taxon>
        <taxon>Mycobacteriales</taxon>
        <taxon>Mycobacteriaceae</taxon>
        <taxon>Mycolicibacterium</taxon>
    </lineage>
</organism>
<dbReference type="InterPro" id="IPR029058">
    <property type="entry name" value="AB_hydrolase_fold"/>
</dbReference>
<protein>
    <submittedName>
        <fullName evidence="2">Putative hydrolase or acyltransferase of alpha/beta superfamily</fullName>
    </submittedName>
</protein>
<dbReference type="Gene3D" id="3.40.50.1820">
    <property type="entry name" value="alpha/beta hydrolase"/>
    <property type="match status" value="1"/>
</dbReference>
<dbReference type="STRING" id="710685.MycrhN_5643"/>
<keyword evidence="2" id="KW-0378">Hydrolase</keyword>
<dbReference type="EMBL" id="CP003169">
    <property type="protein sequence ID" value="AEV76111.1"/>
    <property type="molecule type" value="Genomic_DNA"/>
</dbReference>
<dbReference type="Pfam" id="PF12697">
    <property type="entry name" value="Abhydrolase_6"/>
    <property type="match status" value="1"/>
</dbReference>
<dbReference type="PANTHER" id="PTHR10992">
    <property type="entry name" value="METHYLESTERASE FAMILY MEMBER"/>
    <property type="match status" value="1"/>
</dbReference>
<feature type="domain" description="AB hydrolase-1" evidence="1">
    <location>
        <begin position="9"/>
        <end position="236"/>
    </location>
</feature>